<evidence type="ECO:0000259" key="3">
    <source>
        <dbReference type="Pfam" id="PF16344"/>
    </source>
</evidence>
<keyword evidence="1" id="KW-1133">Transmembrane helix</keyword>
<evidence type="ECO:0000313" key="5">
    <source>
        <dbReference type="Proteomes" id="UP000182491"/>
    </source>
</evidence>
<dbReference type="PIRSF" id="PIRSF018266">
    <property type="entry name" value="FecR"/>
    <property type="match status" value="1"/>
</dbReference>
<evidence type="ECO:0000313" key="4">
    <source>
        <dbReference type="EMBL" id="SFU51411.1"/>
    </source>
</evidence>
<keyword evidence="5" id="KW-1185">Reference proteome</keyword>
<dbReference type="Pfam" id="PF04773">
    <property type="entry name" value="FecR"/>
    <property type="match status" value="1"/>
</dbReference>
<feature type="domain" description="Protein FecR C-terminal" evidence="3">
    <location>
        <begin position="276"/>
        <end position="344"/>
    </location>
</feature>
<protein>
    <submittedName>
        <fullName evidence="4">FecR family protein</fullName>
    </submittedName>
</protein>
<dbReference type="InterPro" id="IPR012373">
    <property type="entry name" value="Ferrdict_sens_TM"/>
</dbReference>
<dbReference type="AlphaFoldDB" id="A0A1I7GSP2"/>
<sequence>MRYINYKAADFAADEEFIRWVQQPTPERKAFWQNFQLQNPDMQQAVQEAYVLVQHLSMDVDEVPDWELEEMWLDLEQKQVGQTPFSDTAEDKEDNVIPINSGRQMSWLVAAAVSALLLVSGVLLVQQWQQQATKVYMTQAKERMFLLLPDSSSVILNANSTLTLPVNWSADKDRVVQLEGQAYFSVTHKQNNQRFVVQTKDGLEVEVLGTEFSVSNKENKKQVVLEAGKVQLNITQNGQQQELIMAPGDLVEADQAAGIVQKQVNTALYTAWKNEKLILEDISLAQVAQVLEHSYGYKVLFKNAALKSERITAYLDKNSPEHILSTLSETLQVEINKEDKLVTIN</sequence>
<evidence type="ECO:0000256" key="1">
    <source>
        <dbReference type="SAM" id="Phobius"/>
    </source>
</evidence>
<dbReference type="EMBL" id="FPCA01000001">
    <property type="protein sequence ID" value="SFU51411.1"/>
    <property type="molecule type" value="Genomic_DNA"/>
</dbReference>
<name>A0A1I7GSP2_9BACT</name>
<accession>A0A1I7GSP2</accession>
<feature type="transmembrane region" description="Helical" evidence="1">
    <location>
        <begin position="107"/>
        <end position="128"/>
    </location>
</feature>
<keyword evidence="1" id="KW-0812">Transmembrane</keyword>
<reference evidence="5" key="1">
    <citation type="submission" date="2016-10" db="EMBL/GenBank/DDBJ databases">
        <authorList>
            <person name="Varghese N."/>
        </authorList>
    </citation>
    <scope>NUCLEOTIDE SEQUENCE [LARGE SCALE GENOMIC DNA]</scope>
    <source>
        <strain evidence="5">DSM 18820</strain>
    </source>
</reference>
<dbReference type="Gene3D" id="3.55.50.30">
    <property type="match status" value="1"/>
</dbReference>
<dbReference type="OrthoDB" id="1523489at2"/>
<dbReference type="GO" id="GO:0016989">
    <property type="term" value="F:sigma factor antagonist activity"/>
    <property type="evidence" value="ECO:0007669"/>
    <property type="project" value="TreeGrafter"/>
</dbReference>
<dbReference type="InterPro" id="IPR006860">
    <property type="entry name" value="FecR"/>
</dbReference>
<dbReference type="Gene3D" id="2.60.120.1440">
    <property type="match status" value="1"/>
</dbReference>
<dbReference type="Pfam" id="PF16344">
    <property type="entry name" value="FecR_C"/>
    <property type="match status" value="1"/>
</dbReference>
<dbReference type="RefSeq" id="WP_068836551.1">
    <property type="nucleotide sequence ID" value="NZ_BMXC01000001.1"/>
</dbReference>
<evidence type="ECO:0000259" key="2">
    <source>
        <dbReference type="Pfam" id="PF04773"/>
    </source>
</evidence>
<organism evidence="4 5">
    <name type="scientific">Pontibacter akesuensis</name>
    <dbReference type="NCBI Taxonomy" id="388950"/>
    <lineage>
        <taxon>Bacteria</taxon>
        <taxon>Pseudomonadati</taxon>
        <taxon>Bacteroidota</taxon>
        <taxon>Cytophagia</taxon>
        <taxon>Cytophagales</taxon>
        <taxon>Hymenobacteraceae</taxon>
        <taxon>Pontibacter</taxon>
    </lineage>
</organism>
<dbReference type="PANTHER" id="PTHR30273">
    <property type="entry name" value="PERIPLASMIC SIGNAL SENSOR AND SIGMA FACTOR ACTIVATOR FECR-RELATED"/>
    <property type="match status" value="1"/>
</dbReference>
<proteinExistence type="predicted"/>
<dbReference type="STRING" id="388950.GCA_001611675_00329"/>
<keyword evidence="1" id="KW-0472">Membrane</keyword>
<gene>
    <name evidence="4" type="ORF">SAMN04487941_1233</name>
</gene>
<dbReference type="Proteomes" id="UP000182491">
    <property type="component" value="Unassembled WGS sequence"/>
</dbReference>
<dbReference type="InterPro" id="IPR032508">
    <property type="entry name" value="FecR_C"/>
</dbReference>
<feature type="domain" description="FecR protein" evidence="2">
    <location>
        <begin position="135"/>
        <end position="231"/>
    </location>
</feature>
<dbReference type="PANTHER" id="PTHR30273:SF2">
    <property type="entry name" value="PROTEIN FECR"/>
    <property type="match status" value="1"/>
</dbReference>